<evidence type="ECO:0000313" key="10">
    <source>
        <dbReference type="EMBL" id="ALL71765.1"/>
    </source>
</evidence>
<dbReference type="PIRSF" id="PIRSF029598">
    <property type="entry name" value="PsiE"/>
    <property type="match status" value="1"/>
</dbReference>
<feature type="transmembrane region" description="Helical" evidence="9">
    <location>
        <begin position="108"/>
        <end position="126"/>
    </location>
</feature>
<dbReference type="InterPro" id="IPR009315">
    <property type="entry name" value="P_starv_induced_PsiE"/>
</dbReference>
<name>A0A0N7JWE2_9BURK</name>
<sequence length="156" mass="17592">MKECPEQNLTENIRRRFDRFINVVELAGLILIGLATAYAMAIEAWRVLMAGQVSLTDLLLMFLYLEVLAMDARYLRLGQMPVRFPLYIAMASLARDLILRAGDTADQHVLLTTLGIAVLAVSVYILRFGQHRYPARDDDGREELRRPAPASESNAI</sequence>
<dbReference type="EMBL" id="CP012748">
    <property type="protein sequence ID" value="ALL71765.1"/>
    <property type="molecule type" value="Genomic_DNA"/>
</dbReference>
<dbReference type="PANTHER" id="PTHR37819">
    <property type="entry name" value="PROTEIN PSIE"/>
    <property type="match status" value="1"/>
</dbReference>
<dbReference type="KEGG" id="bcai:K788_0007063"/>
<dbReference type="GO" id="GO:0016036">
    <property type="term" value="P:cellular response to phosphate starvation"/>
    <property type="evidence" value="ECO:0007669"/>
    <property type="project" value="InterPro"/>
</dbReference>
<dbReference type="Proteomes" id="UP000019146">
    <property type="component" value="Plasmid unnamed"/>
</dbReference>
<feature type="transmembrane region" description="Helical" evidence="9">
    <location>
        <begin position="20"/>
        <end position="41"/>
    </location>
</feature>
<evidence type="ECO:0000256" key="8">
    <source>
        <dbReference type="SAM" id="MobiDB-lite"/>
    </source>
</evidence>
<dbReference type="InterPro" id="IPR020948">
    <property type="entry name" value="P_starv_induced_PsiE-like"/>
</dbReference>
<proteinExistence type="inferred from homology"/>
<dbReference type="AlphaFoldDB" id="A0A0N7JWE2"/>
<evidence type="ECO:0000256" key="6">
    <source>
        <dbReference type="ARBA" id="ARBA00022989"/>
    </source>
</evidence>
<dbReference type="Pfam" id="PF06146">
    <property type="entry name" value="PsiE"/>
    <property type="match status" value="1"/>
</dbReference>
<comment type="similarity">
    <text evidence="2">Belongs to the PsiE family.</text>
</comment>
<evidence type="ECO:0000256" key="7">
    <source>
        <dbReference type="ARBA" id="ARBA00023136"/>
    </source>
</evidence>
<geneLocation type="plasmid" evidence="11"/>
<comment type="subcellular location">
    <subcellularLocation>
        <location evidence="1">Cell inner membrane</location>
        <topology evidence="1">Multi-pass membrane protein</topology>
    </subcellularLocation>
</comment>
<feature type="region of interest" description="Disordered" evidence="8">
    <location>
        <begin position="137"/>
        <end position="156"/>
    </location>
</feature>
<evidence type="ECO:0000256" key="3">
    <source>
        <dbReference type="ARBA" id="ARBA00021903"/>
    </source>
</evidence>
<feature type="transmembrane region" description="Helical" evidence="9">
    <location>
        <begin position="47"/>
        <end position="70"/>
    </location>
</feature>
<evidence type="ECO:0000256" key="5">
    <source>
        <dbReference type="ARBA" id="ARBA00022692"/>
    </source>
</evidence>
<protein>
    <recommendedName>
        <fullName evidence="3">Protein PsiE</fullName>
    </recommendedName>
</protein>
<evidence type="ECO:0000256" key="4">
    <source>
        <dbReference type="ARBA" id="ARBA00022475"/>
    </source>
</evidence>
<feature type="transmembrane region" description="Helical" evidence="9">
    <location>
        <begin position="82"/>
        <end position="102"/>
    </location>
</feature>
<evidence type="ECO:0000256" key="1">
    <source>
        <dbReference type="ARBA" id="ARBA00004429"/>
    </source>
</evidence>
<dbReference type="GO" id="GO:0005886">
    <property type="term" value="C:plasma membrane"/>
    <property type="evidence" value="ECO:0007669"/>
    <property type="project" value="UniProtKB-SubCell"/>
</dbReference>
<organism evidence="10 11">
    <name type="scientific">Paraburkholderia caribensis MBA4</name>
    <dbReference type="NCBI Taxonomy" id="1323664"/>
    <lineage>
        <taxon>Bacteria</taxon>
        <taxon>Pseudomonadati</taxon>
        <taxon>Pseudomonadota</taxon>
        <taxon>Betaproteobacteria</taxon>
        <taxon>Burkholderiales</taxon>
        <taxon>Burkholderiaceae</taxon>
        <taxon>Paraburkholderia</taxon>
    </lineage>
</organism>
<feature type="compositionally biased region" description="Basic and acidic residues" evidence="8">
    <location>
        <begin position="137"/>
        <end position="146"/>
    </location>
</feature>
<gene>
    <name evidence="10" type="ORF">K788_0007063</name>
</gene>
<keyword evidence="7 9" id="KW-0472">Membrane</keyword>
<keyword evidence="6 9" id="KW-1133">Transmembrane helix</keyword>
<keyword evidence="4" id="KW-1003">Cell membrane</keyword>
<accession>A0A0N7JWE2</accession>
<dbReference type="RefSeq" id="WP_035991744.1">
    <property type="nucleotide sequence ID" value="NZ_CP012748.1"/>
</dbReference>
<evidence type="ECO:0000313" key="11">
    <source>
        <dbReference type="Proteomes" id="UP000019146"/>
    </source>
</evidence>
<dbReference type="PANTHER" id="PTHR37819:SF1">
    <property type="entry name" value="PROTEIN PSIE"/>
    <property type="match status" value="1"/>
</dbReference>
<keyword evidence="10" id="KW-0614">Plasmid</keyword>
<evidence type="ECO:0000256" key="9">
    <source>
        <dbReference type="SAM" id="Phobius"/>
    </source>
</evidence>
<dbReference type="GeneID" id="69975083"/>
<evidence type="ECO:0000256" key="2">
    <source>
        <dbReference type="ARBA" id="ARBA00005632"/>
    </source>
</evidence>
<keyword evidence="5 9" id="KW-0812">Transmembrane</keyword>
<reference evidence="10 11" key="1">
    <citation type="journal article" date="2014" name="Genome Announc.">
        <title>Draft Genome Sequence of the Haloacid-Degrading Burkholderia caribensis Strain MBA4.</title>
        <authorList>
            <person name="Pan Y."/>
            <person name="Kong K.F."/>
            <person name="Tsang J.S."/>
        </authorList>
    </citation>
    <scope>NUCLEOTIDE SEQUENCE [LARGE SCALE GENOMIC DNA]</scope>
    <source>
        <strain evidence="10 11">MBA4</strain>
        <plasmid evidence="11">Plasmid</plasmid>
    </source>
</reference>